<feature type="transmembrane region" description="Helical" evidence="7">
    <location>
        <begin position="187"/>
        <end position="209"/>
    </location>
</feature>
<keyword evidence="7" id="KW-0472">Membrane</keyword>
<accession>A0ABZ2LA85</accession>
<proteinExistence type="predicted"/>
<dbReference type="Gene3D" id="1.10.287.130">
    <property type="match status" value="1"/>
</dbReference>
<dbReference type="Gene3D" id="3.30.565.10">
    <property type="entry name" value="Histidine kinase-like ATPase, C-terminal domain"/>
    <property type="match status" value="1"/>
</dbReference>
<protein>
    <recommendedName>
        <fullName evidence="2">histidine kinase</fullName>
        <ecNumber evidence="2">2.7.13.3</ecNumber>
    </recommendedName>
</protein>
<keyword evidence="5" id="KW-0418">Kinase</keyword>
<dbReference type="InterPro" id="IPR005467">
    <property type="entry name" value="His_kinase_dom"/>
</dbReference>
<dbReference type="PRINTS" id="PR00344">
    <property type="entry name" value="BCTRLSENSOR"/>
</dbReference>
<keyword evidence="4" id="KW-0808">Transferase</keyword>
<dbReference type="InterPro" id="IPR003594">
    <property type="entry name" value="HATPase_dom"/>
</dbReference>
<feature type="transmembrane region" description="Helical" evidence="7">
    <location>
        <begin position="39"/>
        <end position="58"/>
    </location>
</feature>
<dbReference type="InterPro" id="IPR004358">
    <property type="entry name" value="Sig_transdc_His_kin-like_C"/>
</dbReference>
<dbReference type="Pfam" id="PF00512">
    <property type="entry name" value="HisKA"/>
    <property type="match status" value="1"/>
</dbReference>
<dbReference type="EMBL" id="CP089983">
    <property type="protein sequence ID" value="WXB05637.1"/>
    <property type="molecule type" value="Genomic_DNA"/>
</dbReference>
<keyword evidence="3" id="KW-0597">Phosphoprotein</keyword>
<reference evidence="9" key="1">
    <citation type="submission" date="2021-12" db="EMBL/GenBank/DDBJ databases">
        <title>Discovery of the Pendulisporaceae a myxobacterial family with distinct sporulation behavior and unique specialized metabolism.</title>
        <authorList>
            <person name="Garcia R."/>
            <person name="Popoff A."/>
            <person name="Bader C.D."/>
            <person name="Loehr J."/>
            <person name="Walesch S."/>
            <person name="Walt C."/>
            <person name="Boldt J."/>
            <person name="Bunk B."/>
            <person name="Haeckl F.J.F.P.J."/>
            <person name="Gunesch A.P."/>
            <person name="Birkelbach J."/>
            <person name="Nuebel U."/>
            <person name="Pietschmann T."/>
            <person name="Bach T."/>
            <person name="Mueller R."/>
        </authorList>
    </citation>
    <scope>NUCLEOTIDE SEQUENCE</scope>
    <source>
        <strain evidence="9">MSr11367</strain>
    </source>
</reference>
<feature type="transmembrane region" description="Helical" evidence="7">
    <location>
        <begin position="99"/>
        <end position="118"/>
    </location>
</feature>
<dbReference type="CDD" id="cd00082">
    <property type="entry name" value="HisKA"/>
    <property type="match status" value="1"/>
</dbReference>
<sequence length="503" mass="54070">MPPSIDFRDVTFIAASVGHLALAILCVSRGGIRGRRGPLAFPLALLAFDLFGWSFAVFCNHFMPSAAWRAMDAVLSALAPPVVLHVVLAFVGQLRVRRLLVRGLYAAYALFALSSIATAWVESWAWAAIFLAGWLPTFGYEVWLLVRHLRSSGDADEKARTRLMLGALLVGGAFASTDLWHDAGVPLPPLAPIGTLLATALVAVVALRFRLFERNLGAITSLYAVSVSVCAVLLYLTLFQGLRGNLPAMTFGVTVVTLLLTAFVREASSSFSSYRERVERLAVMGRFSAQMAHDLKNPLAALVGAVQLLELDAGSRASGRDFHALILEQAERIRGIVDKYERLGRVEPVRSRVQLNDLVKRVTALQPHAASARELKLELELDLDPALPDCELDPDLLAGALENLVRNAVEAMDGGGSVVVRTRVDGHEGAEASLILAVADTGAGMDARQVERAFDDFYTTKATGSGLGLPFVRRVALAHGGDASLTSRRGAGTTVEIRLPLAC</sequence>
<dbReference type="InterPro" id="IPR036097">
    <property type="entry name" value="HisK_dim/P_sf"/>
</dbReference>
<evidence type="ECO:0000256" key="4">
    <source>
        <dbReference type="ARBA" id="ARBA00022679"/>
    </source>
</evidence>
<gene>
    <name evidence="9" type="ORF">LVJ94_53180</name>
</gene>
<evidence type="ECO:0000313" key="10">
    <source>
        <dbReference type="Proteomes" id="UP001374803"/>
    </source>
</evidence>
<dbReference type="PANTHER" id="PTHR43711">
    <property type="entry name" value="TWO-COMPONENT HISTIDINE KINASE"/>
    <property type="match status" value="1"/>
</dbReference>
<feature type="transmembrane region" description="Helical" evidence="7">
    <location>
        <begin position="12"/>
        <end position="32"/>
    </location>
</feature>
<evidence type="ECO:0000256" key="3">
    <source>
        <dbReference type="ARBA" id="ARBA00022553"/>
    </source>
</evidence>
<evidence type="ECO:0000313" key="9">
    <source>
        <dbReference type="EMBL" id="WXB05637.1"/>
    </source>
</evidence>
<keyword evidence="7" id="KW-0812">Transmembrane</keyword>
<dbReference type="Pfam" id="PF02518">
    <property type="entry name" value="HATPase_c"/>
    <property type="match status" value="1"/>
</dbReference>
<evidence type="ECO:0000256" key="6">
    <source>
        <dbReference type="ARBA" id="ARBA00023012"/>
    </source>
</evidence>
<keyword evidence="10" id="KW-1185">Reference proteome</keyword>
<keyword evidence="6" id="KW-0902">Two-component regulatory system</keyword>
<keyword evidence="9" id="KW-0547">Nucleotide-binding</keyword>
<dbReference type="Proteomes" id="UP001374803">
    <property type="component" value="Chromosome"/>
</dbReference>
<dbReference type="PANTHER" id="PTHR43711:SF1">
    <property type="entry name" value="HISTIDINE KINASE 1"/>
    <property type="match status" value="1"/>
</dbReference>
<dbReference type="EC" id="2.7.13.3" evidence="2"/>
<evidence type="ECO:0000256" key="1">
    <source>
        <dbReference type="ARBA" id="ARBA00000085"/>
    </source>
</evidence>
<evidence type="ECO:0000256" key="2">
    <source>
        <dbReference type="ARBA" id="ARBA00012438"/>
    </source>
</evidence>
<dbReference type="GO" id="GO:0005524">
    <property type="term" value="F:ATP binding"/>
    <property type="evidence" value="ECO:0007669"/>
    <property type="project" value="UniProtKB-KW"/>
</dbReference>
<evidence type="ECO:0000256" key="7">
    <source>
        <dbReference type="SAM" id="Phobius"/>
    </source>
</evidence>
<keyword evidence="9" id="KW-0067">ATP-binding</keyword>
<evidence type="ECO:0000256" key="5">
    <source>
        <dbReference type="ARBA" id="ARBA00022777"/>
    </source>
</evidence>
<feature type="transmembrane region" description="Helical" evidence="7">
    <location>
        <begin position="216"/>
        <end position="238"/>
    </location>
</feature>
<evidence type="ECO:0000259" key="8">
    <source>
        <dbReference type="PROSITE" id="PS50109"/>
    </source>
</evidence>
<feature type="transmembrane region" description="Helical" evidence="7">
    <location>
        <begin position="124"/>
        <end position="143"/>
    </location>
</feature>
<dbReference type="SMART" id="SM00387">
    <property type="entry name" value="HATPase_c"/>
    <property type="match status" value="1"/>
</dbReference>
<dbReference type="InterPro" id="IPR050736">
    <property type="entry name" value="Sensor_HK_Regulatory"/>
</dbReference>
<keyword evidence="7" id="KW-1133">Transmembrane helix</keyword>
<name>A0ABZ2LA85_9BACT</name>
<dbReference type="InterPro" id="IPR036890">
    <property type="entry name" value="HATPase_C_sf"/>
</dbReference>
<dbReference type="InterPro" id="IPR003661">
    <property type="entry name" value="HisK_dim/P_dom"/>
</dbReference>
<dbReference type="SMART" id="SM00388">
    <property type="entry name" value="HisKA"/>
    <property type="match status" value="1"/>
</dbReference>
<dbReference type="PROSITE" id="PS50109">
    <property type="entry name" value="HIS_KIN"/>
    <property type="match status" value="1"/>
</dbReference>
<feature type="domain" description="Histidine kinase" evidence="8">
    <location>
        <begin position="290"/>
        <end position="503"/>
    </location>
</feature>
<dbReference type="SUPFAM" id="SSF55874">
    <property type="entry name" value="ATPase domain of HSP90 chaperone/DNA topoisomerase II/histidine kinase"/>
    <property type="match status" value="1"/>
</dbReference>
<dbReference type="RefSeq" id="WP_394835283.1">
    <property type="nucleotide sequence ID" value="NZ_CP089929.1"/>
</dbReference>
<comment type="catalytic activity">
    <reaction evidence="1">
        <text>ATP + protein L-histidine = ADP + protein N-phospho-L-histidine.</text>
        <dbReference type="EC" id="2.7.13.3"/>
    </reaction>
</comment>
<feature type="transmembrane region" description="Helical" evidence="7">
    <location>
        <begin position="70"/>
        <end position="92"/>
    </location>
</feature>
<dbReference type="SUPFAM" id="SSF47384">
    <property type="entry name" value="Homodimeric domain of signal transducing histidine kinase"/>
    <property type="match status" value="1"/>
</dbReference>
<organism evidence="9 10">
    <name type="scientific">Pendulispora rubella</name>
    <dbReference type="NCBI Taxonomy" id="2741070"/>
    <lineage>
        <taxon>Bacteria</taxon>
        <taxon>Pseudomonadati</taxon>
        <taxon>Myxococcota</taxon>
        <taxon>Myxococcia</taxon>
        <taxon>Myxococcales</taxon>
        <taxon>Sorangiineae</taxon>
        <taxon>Pendulisporaceae</taxon>
        <taxon>Pendulispora</taxon>
    </lineage>
</organism>
<dbReference type="CDD" id="cd00075">
    <property type="entry name" value="HATPase"/>
    <property type="match status" value="1"/>
</dbReference>
<feature type="transmembrane region" description="Helical" evidence="7">
    <location>
        <begin position="163"/>
        <end position="181"/>
    </location>
</feature>